<evidence type="ECO:0000313" key="4">
    <source>
        <dbReference type="Proteomes" id="UP000655830"/>
    </source>
</evidence>
<sequence>MAIRLITDSACDLPLAYVQAHHIDIASLQVNIKGEFYKDDLGQTVQYDTFYQMLREGELTSTSQVNVHTFEELFEGYVLNGDSIIFIGLASVLSGTVNSALMARENMLEKYKNADITIIDSKSATLGEGALVYGAAEQIEKGASKEEVIEWILSHREKVVHAIVVDDLNFLKRGGRISSTTSVVGSLLNIKPSVKLDLEGKVIQGPKLKGTKAAFKFLVNTIEEKGIDLEETTIFVAHGDDEERAIKLKEMILEALPVKEVIINPMGAIIGTHVGPDALGVLFVGKER</sequence>
<dbReference type="InterPro" id="IPR050270">
    <property type="entry name" value="DegV_domain_contain"/>
</dbReference>
<comment type="caution">
    <text evidence="3">The sequence shown here is derived from an EMBL/GenBank/DDBJ whole genome shotgun (WGS) entry which is preliminary data.</text>
</comment>
<name>A0A926EGV8_9FIRM</name>
<accession>A0A926EGV8</accession>
<dbReference type="Gene3D" id="2.20.28.50">
    <property type="entry name" value="degv family protein"/>
    <property type="match status" value="1"/>
</dbReference>
<dbReference type="EMBL" id="JACRSY010000001">
    <property type="protein sequence ID" value="MBC8578012.1"/>
    <property type="molecule type" value="Genomic_DNA"/>
</dbReference>
<keyword evidence="4" id="KW-1185">Reference proteome</keyword>
<comment type="function">
    <text evidence="1">May bind long-chain fatty acids, such as palmitate, and may play a role in lipid transport or fatty acid metabolism.</text>
</comment>
<dbReference type="InterPro" id="IPR003797">
    <property type="entry name" value="DegV"/>
</dbReference>
<dbReference type="Gene3D" id="3.30.1180.10">
    <property type="match status" value="1"/>
</dbReference>
<protein>
    <submittedName>
        <fullName evidence="3">DegV family protein</fullName>
    </submittedName>
</protein>
<dbReference type="PROSITE" id="PS51482">
    <property type="entry name" value="DEGV"/>
    <property type="match status" value="1"/>
</dbReference>
<gene>
    <name evidence="3" type="ORF">H8718_00475</name>
</gene>
<dbReference type="NCBIfam" id="TIGR00762">
    <property type="entry name" value="DegV"/>
    <property type="match status" value="1"/>
</dbReference>
<dbReference type="RefSeq" id="WP_249331118.1">
    <property type="nucleotide sequence ID" value="NZ_JACRSY010000001.1"/>
</dbReference>
<dbReference type="PANTHER" id="PTHR33434">
    <property type="entry name" value="DEGV DOMAIN-CONTAINING PROTEIN DR_1986-RELATED"/>
    <property type="match status" value="1"/>
</dbReference>
<dbReference type="GO" id="GO:0008289">
    <property type="term" value="F:lipid binding"/>
    <property type="evidence" value="ECO:0007669"/>
    <property type="project" value="UniProtKB-KW"/>
</dbReference>
<evidence type="ECO:0000256" key="2">
    <source>
        <dbReference type="ARBA" id="ARBA00023121"/>
    </source>
</evidence>
<dbReference type="Pfam" id="PF02645">
    <property type="entry name" value="DegV"/>
    <property type="match status" value="1"/>
</dbReference>
<dbReference type="PANTHER" id="PTHR33434:SF3">
    <property type="entry name" value="DEGV DOMAIN-CONTAINING PROTEIN YITS"/>
    <property type="match status" value="1"/>
</dbReference>
<dbReference type="AlphaFoldDB" id="A0A926EGV8"/>
<proteinExistence type="predicted"/>
<organism evidence="3 4">
    <name type="scientific">Zhenhengia yiwuensis</name>
    <dbReference type="NCBI Taxonomy" id="2763666"/>
    <lineage>
        <taxon>Bacteria</taxon>
        <taxon>Bacillati</taxon>
        <taxon>Bacillota</taxon>
        <taxon>Clostridia</taxon>
        <taxon>Lachnospirales</taxon>
        <taxon>Lachnospiraceae</taxon>
        <taxon>Zhenhengia</taxon>
    </lineage>
</organism>
<evidence type="ECO:0000256" key="1">
    <source>
        <dbReference type="ARBA" id="ARBA00003238"/>
    </source>
</evidence>
<dbReference type="Gene3D" id="3.40.50.10440">
    <property type="entry name" value="Dihydroxyacetone kinase, domain 1"/>
    <property type="match status" value="1"/>
</dbReference>
<reference evidence="3" key="1">
    <citation type="submission" date="2020-08" db="EMBL/GenBank/DDBJ databases">
        <title>Genome public.</title>
        <authorList>
            <person name="Liu C."/>
            <person name="Sun Q."/>
        </authorList>
    </citation>
    <scope>NUCLEOTIDE SEQUENCE</scope>
    <source>
        <strain evidence="3">NSJ-12</strain>
    </source>
</reference>
<dbReference type="SUPFAM" id="SSF82549">
    <property type="entry name" value="DAK1/DegV-like"/>
    <property type="match status" value="1"/>
</dbReference>
<keyword evidence="2" id="KW-0446">Lipid-binding</keyword>
<evidence type="ECO:0000313" key="3">
    <source>
        <dbReference type="EMBL" id="MBC8578012.1"/>
    </source>
</evidence>
<dbReference type="InterPro" id="IPR043168">
    <property type="entry name" value="DegV_C"/>
</dbReference>
<dbReference type="Proteomes" id="UP000655830">
    <property type="component" value="Unassembled WGS sequence"/>
</dbReference>